<feature type="transmembrane region" description="Helical" evidence="1">
    <location>
        <begin position="12"/>
        <end position="32"/>
    </location>
</feature>
<proteinExistence type="predicted"/>
<keyword evidence="1" id="KW-0472">Membrane</keyword>
<evidence type="ECO:0000313" key="2">
    <source>
        <dbReference type="EMBL" id="KKQ18287.1"/>
    </source>
</evidence>
<comment type="caution">
    <text evidence="2">The sequence shown here is derived from an EMBL/GenBank/DDBJ whole genome shotgun (WGS) entry which is preliminary data.</text>
</comment>
<dbReference type="EMBL" id="LBSM01000006">
    <property type="protein sequence ID" value="KKQ18287.1"/>
    <property type="molecule type" value="Genomic_DNA"/>
</dbReference>
<evidence type="ECO:0000256" key="1">
    <source>
        <dbReference type="SAM" id="Phobius"/>
    </source>
</evidence>
<dbReference type="AlphaFoldDB" id="A0A0G0FKL4"/>
<reference evidence="2 3" key="1">
    <citation type="journal article" date="2015" name="Nature">
        <title>rRNA introns, odd ribosomes, and small enigmatic genomes across a large radiation of phyla.</title>
        <authorList>
            <person name="Brown C.T."/>
            <person name="Hug L.A."/>
            <person name="Thomas B.C."/>
            <person name="Sharon I."/>
            <person name="Castelle C.J."/>
            <person name="Singh A."/>
            <person name="Wilkins M.J."/>
            <person name="Williams K.H."/>
            <person name="Banfield J.F."/>
        </authorList>
    </citation>
    <scope>NUCLEOTIDE SEQUENCE [LARGE SCALE GENOMIC DNA]</scope>
</reference>
<sequence>MEKEKPKKKYTGLIIATIIIVLLASVAVLVYWKVERIVKSFSDSAQKASSHNTPLSD</sequence>
<protein>
    <submittedName>
        <fullName evidence="2">Uncharacterized protein</fullName>
    </submittedName>
</protein>
<gene>
    <name evidence="2" type="ORF">US31_C0006G0018</name>
</gene>
<organism evidence="2 3">
    <name type="scientific">Berkelbacteria bacterium GW2011_GWA1_36_9</name>
    <dbReference type="NCBI Taxonomy" id="1618331"/>
    <lineage>
        <taxon>Bacteria</taxon>
        <taxon>Candidatus Berkelbacteria</taxon>
    </lineage>
</organism>
<keyword evidence="1" id="KW-1133">Transmembrane helix</keyword>
<evidence type="ECO:0000313" key="3">
    <source>
        <dbReference type="Proteomes" id="UP000034508"/>
    </source>
</evidence>
<name>A0A0G0FKL4_9BACT</name>
<keyword evidence="1" id="KW-0812">Transmembrane</keyword>
<accession>A0A0G0FKL4</accession>
<dbReference type="Proteomes" id="UP000034508">
    <property type="component" value="Unassembled WGS sequence"/>
</dbReference>